<dbReference type="PANTHER" id="PTHR43547:SF2">
    <property type="entry name" value="HYBRID SIGNAL TRANSDUCTION HISTIDINE KINASE C"/>
    <property type="match status" value="1"/>
</dbReference>
<dbReference type="GO" id="GO:0043565">
    <property type="term" value="F:sequence-specific DNA binding"/>
    <property type="evidence" value="ECO:0007669"/>
    <property type="project" value="InterPro"/>
</dbReference>
<feature type="domain" description="HTH araC/xylS-type" evidence="8">
    <location>
        <begin position="1219"/>
        <end position="1318"/>
    </location>
</feature>
<keyword evidence="4" id="KW-0805">Transcription regulation</keyword>
<dbReference type="InterPro" id="IPR003594">
    <property type="entry name" value="HATPase_dom"/>
</dbReference>
<evidence type="ECO:0000259" key="9">
    <source>
        <dbReference type="PROSITE" id="PS50109"/>
    </source>
</evidence>
<evidence type="ECO:0000256" key="1">
    <source>
        <dbReference type="ARBA" id="ARBA00000085"/>
    </source>
</evidence>
<feature type="domain" description="Response regulatory" evidence="10">
    <location>
        <begin position="1072"/>
        <end position="1187"/>
    </location>
</feature>
<evidence type="ECO:0000256" key="5">
    <source>
        <dbReference type="ARBA" id="ARBA00023125"/>
    </source>
</evidence>
<keyword evidence="11" id="KW-0808">Transferase</keyword>
<keyword evidence="3 7" id="KW-0597">Phosphoprotein</keyword>
<evidence type="ECO:0000256" key="4">
    <source>
        <dbReference type="ARBA" id="ARBA00023015"/>
    </source>
</evidence>
<dbReference type="Pfam" id="PF07495">
    <property type="entry name" value="Y_Y_Y"/>
    <property type="match status" value="1"/>
</dbReference>
<dbReference type="InterPro" id="IPR011110">
    <property type="entry name" value="Reg_prop"/>
</dbReference>
<dbReference type="SUPFAM" id="SSF55874">
    <property type="entry name" value="ATPase domain of HSP90 chaperone/DNA topoisomerase II/histidine kinase"/>
    <property type="match status" value="1"/>
</dbReference>
<dbReference type="GO" id="GO:0000155">
    <property type="term" value="F:phosphorelay sensor kinase activity"/>
    <property type="evidence" value="ECO:0007669"/>
    <property type="project" value="InterPro"/>
</dbReference>
<dbReference type="InterPro" id="IPR005467">
    <property type="entry name" value="His_kinase_dom"/>
</dbReference>
<dbReference type="InterPro" id="IPR018060">
    <property type="entry name" value="HTH_AraC"/>
</dbReference>
<dbReference type="Pfam" id="PF00072">
    <property type="entry name" value="Response_reg"/>
    <property type="match status" value="1"/>
</dbReference>
<comment type="caution">
    <text evidence="11">The sequence shown here is derived from an EMBL/GenBank/DDBJ whole genome shotgun (WGS) entry which is preliminary data.</text>
</comment>
<dbReference type="SUPFAM" id="SSF47384">
    <property type="entry name" value="Homodimeric domain of signal transducing histidine kinase"/>
    <property type="match status" value="1"/>
</dbReference>
<dbReference type="Pfam" id="PF12833">
    <property type="entry name" value="HTH_18"/>
    <property type="match status" value="1"/>
</dbReference>
<dbReference type="Gene3D" id="2.130.10.10">
    <property type="entry name" value="YVTN repeat-like/Quinoprotein amine dehydrogenase"/>
    <property type="match status" value="2"/>
</dbReference>
<keyword evidence="6" id="KW-0804">Transcription</keyword>
<dbReference type="InterPro" id="IPR001789">
    <property type="entry name" value="Sig_transdc_resp-reg_receiver"/>
</dbReference>
<comment type="catalytic activity">
    <reaction evidence="1">
        <text>ATP + protein L-histidine = ADP + protein N-phospho-L-histidine.</text>
        <dbReference type="EC" id="2.7.13.3"/>
    </reaction>
</comment>
<evidence type="ECO:0000256" key="7">
    <source>
        <dbReference type="PROSITE-ProRule" id="PRU00169"/>
    </source>
</evidence>
<dbReference type="InterPro" id="IPR015943">
    <property type="entry name" value="WD40/YVTN_repeat-like_dom_sf"/>
</dbReference>
<dbReference type="Pfam" id="PF02518">
    <property type="entry name" value="HATPase_c"/>
    <property type="match status" value="1"/>
</dbReference>
<dbReference type="Gene3D" id="2.60.40.10">
    <property type="entry name" value="Immunoglobulins"/>
    <property type="match status" value="1"/>
</dbReference>
<dbReference type="InterPro" id="IPR018062">
    <property type="entry name" value="HTH_AraC-typ_CS"/>
</dbReference>
<dbReference type="SMART" id="SM00387">
    <property type="entry name" value="HATPase_c"/>
    <property type="match status" value="1"/>
</dbReference>
<dbReference type="OrthoDB" id="1522078at2"/>
<evidence type="ECO:0000313" key="11">
    <source>
        <dbReference type="EMBL" id="OXA93863.1"/>
    </source>
</evidence>
<feature type="modified residue" description="4-aspartylphosphate" evidence="7">
    <location>
        <position position="1120"/>
    </location>
</feature>
<dbReference type="GO" id="GO:0003700">
    <property type="term" value="F:DNA-binding transcription factor activity"/>
    <property type="evidence" value="ECO:0007669"/>
    <property type="project" value="InterPro"/>
</dbReference>
<dbReference type="InterPro" id="IPR036890">
    <property type="entry name" value="HATPase_C_sf"/>
</dbReference>
<evidence type="ECO:0000259" key="8">
    <source>
        <dbReference type="PROSITE" id="PS01124"/>
    </source>
</evidence>
<dbReference type="SUPFAM" id="SSF52172">
    <property type="entry name" value="CheY-like"/>
    <property type="match status" value="1"/>
</dbReference>
<gene>
    <name evidence="11" type="ORF">B0A66_06365</name>
</gene>
<dbReference type="Gene3D" id="1.10.287.130">
    <property type="match status" value="1"/>
</dbReference>
<keyword evidence="5" id="KW-0238">DNA-binding</keyword>
<dbReference type="PROSITE" id="PS01124">
    <property type="entry name" value="HTH_ARAC_FAMILY_2"/>
    <property type="match status" value="1"/>
</dbReference>
<dbReference type="InterPro" id="IPR003661">
    <property type="entry name" value="HisK_dim/P_dom"/>
</dbReference>
<dbReference type="PROSITE" id="PS50110">
    <property type="entry name" value="RESPONSE_REGULATORY"/>
    <property type="match status" value="1"/>
</dbReference>
<evidence type="ECO:0000259" key="10">
    <source>
        <dbReference type="PROSITE" id="PS50110"/>
    </source>
</evidence>
<dbReference type="EC" id="2.7.13.3" evidence="2"/>
<dbReference type="FunFam" id="2.60.40.10:FF:000791">
    <property type="entry name" value="Two-component system sensor histidine kinase/response regulator"/>
    <property type="match status" value="1"/>
</dbReference>
<evidence type="ECO:0000256" key="3">
    <source>
        <dbReference type="ARBA" id="ARBA00022553"/>
    </source>
</evidence>
<dbReference type="InterPro" id="IPR009057">
    <property type="entry name" value="Homeodomain-like_sf"/>
</dbReference>
<dbReference type="Gene3D" id="1.10.10.60">
    <property type="entry name" value="Homeodomain-like"/>
    <property type="match status" value="1"/>
</dbReference>
<name>A0A226HHX4_9FLAO</name>
<dbReference type="CDD" id="cd17574">
    <property type="entry name" value="REC_OmpR"/>
    <property type="match status" value="1"/>
</dbReference>
<feature type="domain" description="Histidine kinase" evidence="9">
    <location>
        <begin position="824"/>
        <end position="1035"/>
    </location>
</feature>
<dbReference type="RefSeq" id="WP_089049009.1">
    <property type="nucleotide sequence ID" value="NZ_FXTV01000006.1"/>
</dbReference>
<dbReference type="Gene3D" id="3.30.565.10">
    <property type="entry name" value="Histidine kinase-like ATPase, C-terminal domain"/>
    <property type="match status" value="1"/>
</dbReference>
<dbReference type="InterPro" id="IPR011123">
    <property type="entry name" value="Y_Y_Y"/>
</dbReference>
<dbReference type="CDD" id="cd00093">
    <property type="entry name" value="HTH_XRE"/>
    <property type="match status" value="1"/>
</dbReference>
<keyword evidence="12" id="KW-1185">Reference proteome</keyword>
<dbReference type="CDD" id="cd00082">
    <property type="entry name" value="HisKA"/>
    <property type="match status" value="1"/>
</dbReference>
<dbReference type="SUPFAM" id="SSF63829">
    <property type="entry name" value="Calcium-dependent phosphotriesterase"/>
    <property type="match status" value="1"/>
</dbReference>
<dbReference type="SUPFAM" id="SSF69322">
    <property type="entry name" value="Tricorn protease domain 2"/>
    <property type="match status" value="1"/>
</dbReference>
<evidence type="ECO:0000313" key="12">
    <source>
        <dbReference type="Proteomes" id="UP000198345"/>
    </source>
</evidence>
<protein>
    <recommendedName>
        <fullName evidence="2">histidine kinase</fullName>
        <ecNumber evidence="2">2.7.13.3</ecNumber>
    </recommendedName>
</protein>
<dbReference type="InterPro" id="IPR013783">
    <property type="entry name" value="Ig-like_fold"/>
</dbReference>
<dbReference type="Pfam" id="PF07494">
    <property type="entry name" value="Reg_prop"/>
    <property type="match status" value="3"/>
</dbReference>
<dbReference type="SMART" id="SM00342">
    <property type="entry name" value="HTH_ARAC"/>
    <property type="match status" value="1"/>
</dbReference>
<dbReference type="PROSITE" id="PS50109">
    <property type="entry name" value="HIS_KIN"/>
    <property type="match status" value="1"/>
</dbReference>
<organism evidence="11 12">
    <name type="scientific">Flavobacterium hercynium</name>
    <dbReference type="NCBI Taxonomy" id="387094"/>
    <lineage>
        <taxon>Bacteria</taxon>
        <taxon>Pseudomonadati</taxon>
        <taxon>Bacteroidota</taxon>
        <taxon>Flavobacteriia</taxon>
        <taxon>Flavobacteriales</taxon>
        <taxon>Flavobacteriaceae</taxon>
        <taxon>Flavobacterium</taxon>
    </lineage>
</organism>
<dbReference type="SMART" id="SM00448">
    <property type="entry name" value="REC"/>
    <property type="match status" value="1"/>
</dbReference>
<dbReference type="SMART" id="SM00388">
    <property type="entry name" value="HisKA"/>
    <property type="match status" value="1"/>
</dbReference>
<dbReference type="PANTHER" id="PTHR43547">
    <property type="entry name" value="TWO-COMPONENT HISTIDINE KINASE"/>
    <property type="match status" value="1"/>
</dbReference>
<dbReference type="Gene3D" id="3.40.50.2300">
    <property type="match status" value="1"/>
</dbReference>
<dbReference type="Pfam" id="PF00512">
    <property type="entry name" value="HisKA"/>
    <property type="match status" value="1"/>
</dbReference>
<dbReference type="InterPro" id="IPR036097">
    <property type="entry name" value="HisK_dim/P_sf"/>
</dbReference>
<dbReference type="InterPro" id="IPR011006">
    <property type="entry name" value="CheY-like_superfamily"/>
</dbReference>
<dbReference type="InterPro" id="IPR001387">
    <property type="entry name" value="Cro/C1-type_HTH"/>
</dbReference>
<keyword evidence="11" id="KW-0418">Kinase</keyword>
<evidence type="ECO:0000256" key="6">
    <source>
        <dbReference type="ARBA" id="ARBA00023163"/>
    </source>
</evidence>
<dbReference type="PROSITE" id="PS00041">
    <property type="entry name" value="HTH_ARAC_FAMILY_1"/>
    <property type="match status" value="1"/>
</dbReference>
<dbReference type="SUPFAM" id="SSF46689">
    <property type="entry name" value="Homeodomain-like"/>
    <property type="match status" value="1"/>
</dbReference>
<accession>A0A226HHX4</accession>
<dbReference type="Proteomes" id="UP000198345">
    <property type="component" value="Unassembled WGS sequence"/>
</dbReference>
<dbReference type="FunFam" id="1.10.287.130:FF:000045">
    <property type="entry name" value="Two-component system sensor histidine kinase/response regulator"/>
    <property type="match status" value="1"/>
</dbReference>
<reference evidence="11 12" key="1">
    <citation type="submission" date="2016-11" db="EMBL/GenBank/DDBJ databases">
        <title>Whole genomes of Flavobacteriaceae.</title>
        <authorList>
            <person name="Stine C."/>
            <person name="Li C."/>
            <person name="Tadesse D."/>
        </authorList>
    </citation>
    <scope>NUCLEOTIDE SEQUENCE [LARGE SCALE GENOMIC DNA]</scope>
    <source>
        <strain evidence="11 12">DSM 18292</strain>
    </source>
</reference>
<proteinExistence type="predicted"/>
<evidence type="ECO:0000256" key="2">
    <source>
        <dbReference type="ARBA" id="ARBA00012438"/>
    </source>
</evidence>
<dbReference type="EMBL" id="MUGW01000012">
    <property type="protein sequence ID" value="OXA93863.1"/>
    <property type="molecule type" value="Genomic_DNA"/>
</dbReference>
<sequence length="1320" mass="152440">MRKFFLFLFLLIFSINFIQAQEYYFKHFQVEEGLSNNTVLTSLQDDDGFMWFGTKDGLNRFDGYRFKTYRSNADPIHSLGSNYIQSLHEYKGVIWVGTDKGLYQYNKNTDQFTVLNEAINDRINDINHDKNGNIWFISGNILYKYSTIKKETKTFNPNKYFIVTSISRDVNGQIWASSLNKIYHYSEENLSFENIPITPPSGSANFRITVIYALDKNNIAIGTQDDGVLLYNIPTKTTSSLAFSTKKPVYVRQFKMKDNNELWIASESGVYVYNLKTKANVNLKKNYNDPYAISDNAAYSITIDKEDGIWIGTYFGGINYHQKQYTQFKKYFPQKGQNSISGSAVREIHKDDKGAIWIGTEDAGLNRFDPKKQQFTSFLPNGNKNGVSYYNIHALMPRKDKVWVGTFEHGLDVLDRNSGTVLKHYTANNPASGLRSNFIFSFYETKKKELIVITTIGLYQYNEKNDNFDILKTFPETTHYTTYKEDSDGNCWAGSYRDGLFYYNPKTKKKEVFIYDYKNPNGISNNSINYIFEDSTKNLWFATENGLNLFDKKNRTFKRFTTKNGFPSNVVYSILEDDAKNLWLTTSKGLVKFNPKTKNIKIYTTANGLLSDQFNYASAFKDENGDMYFGNLNGMISFNPKNFTKNKYTPSNFITNLQINNKDIDANATDSPITQSISHIDELELNNNQKSFNLEFAALNYTAPELTEYWYKLENINNDWVYLERNNKVFFTELAPGDYVFKVKSLNSFGVWSKEVKLKITILPPFWASSYAYFFYFLLSCGSFYYIIRYSQHLTEIKNNRKIKHLNDEKEKEIYQAKIDFFTNVAHEIRTPLTLIKGPLEKLLVMEHQLPEVPQNLSIMKKNTSRLLKLVNELLDFRKSEIGGLKLTFVEANISSMVRNFQLRFTPFIEEREIEFELELGEKDIYAYVDKEAFKKILSNLMNNAIKYSKSKASISLSSDDKKLTLLVKNDGNLIPFHLKDKILEPFFRVELDTTSGTGIGLSLAHSLTQLHHGNLQLVSDAKLNVFELVVPLRQEEEFMFYNEPENEEIKQEEIKIKTEVAEIENIHEKTQILVVEDNEDLLKFITTELAPFYSILKADNGENALKIIHNENIQLVISDVAMPVMDGITLCKEIKTNLETSHIPVILLTAKNSLKSQMDGLEVGADAYVAKPFSMDYLKVQANNLIENRKQIMNYYASSPLSHIKSIAHNKTDEKFLKKLDEEILKNITDSDLSVESLAEIMNMSRSTLYRKIKDISNLSPNELINIVRLKRAAELLLNENFKMYEIAEKVGYKSQTSFGRNFQKHFSMTPSEYIAMNK</sequence>